<dbReference type="PANTHER" id="PTHR43236">
    <property type="entry name" value="ANTITOXIN HIGA1"/>
    <property type="match status" value="1"/>
</dbReference>
<organism evidence="2 3">
    <name type="scientific">Pseudomonas syringae</name>
    <dbReference type="NCBI Taxonomy" id="317"/>
    <lineage>
        <taxon>Bacteria</taxon>
        <taxon>Pseudomonadati</taxon>
        <taxon>Pseudomonadota</taxon>
        <taxon>Gammaproteobacteria</taxon>
        <taxon>Pseudomonadales</taxon>
        <taxon>Pseudomonadaceae</taxon>
        <taxon>Pseudomonas</taxon>
    </lineage>
</organism>
<dbReference type="RefSeq" id="WP_032626166.1">
    <property type="nucleotide sequence ID" value="NZ_JPQU01000018.1"/>
</dbReference>
<dbReference type="Proteomes" id="UP000028631">
    <property type="component" value="Unassembled WGS sequence"/>
</dbReference>
<dbReference type="PANTHER" id="PTHR43236:SF1">
    <property type="entry name" value="BLL7220 PROTEIN"/>
    <property type="match status" value="1"/>
</dbReference>
<evidence type="ECO:0000313" key="3">
    <source>
        <dbReference type="Proteomes" id="UP000028631"/>
    </source>
</evidence>
<dbReference type="InterPro" id="IPR010359">
    <property type="entry name" value="IrrE_HExxH"/>
</dbReference>
<evidence type="ECO:0000259" key="1">
    <source>
        <dbReference type="Pfam" id="PF06114"/>
    </source>
</evidence>
<dbReference type="Gene3D" id="1.10.10.2910">
    <property type="match status" value="1"/>
</dbReference>
<keyword evidence="3" id="KW-1185">Reference proteome</keyword>
<feature type="domain" description="IrrE N-terminal-like" evidence="1">
    <location>
        <begin position="48"/>
        <end position="147"/>
    </location>
</feature>
<dbReference type="OrthoDB" id="9794834at2"/>
<dbReference type="EMBL" id="JPQU01000018">
    <property type="protein sequence ID" value="KFE57421.1"/>
    <property type="molecule type" value="Genomic_DNA"/>
</dbReference>
<dbReference type="InterPro" id="IPR052345">
    <property type="entry name" value="Rad_response_metalloprotease"/>
</dbReference>
<evidence type="ECO:0000313" key="2">
    <source>
        <dbReference type="EMBL" id="KFE57421.1"/>
    </source>
</evidence>
<proteinExistence type="predicted"/>
<sequence length="302" mass="34627">MANRVLAIRNLKPPYDLEQLARVYGDLEYLDLPFGVDGITIGIGAAAKPRILINSSAPVTRRKFTLAHEIGHIVIPWHNGTIVSHLENAEVDAAYSLMETEANRFAAELLMPSDWLVEEFNRASSVEQYFRSVLALSGASREATLNKILRPLPQPVICIQVDSSSKVFNPRRSQTAPYPPERDALVTREIFPTDCYFERFELDGQFYMSWIFIGRDIEETDKRPWREVYAQILNDTAMQDYLQNMNGILAAAYGKNKTLDEPEICGAIIRAFTKYEMYDAVRMHELFEQFVIKRVKELKRRA</sequence>
<comment type="caution">
    <text evidence="2">The sequence shown here is derived from an EMBL/GenBank/DDBJ whole genome shotgun (WGS) entry which is preliminary data.</text>
</comment>
<dbReference type="AlphaFoldDB" id="A0A085VPQ8"/>
<dbReference type="PATRIC" id="fig|317.175.peg.759"/>
<name>A0A085VPQ8_PSESX</name>
<protein>
    <recommendedName>
        <fullName evidence="1">IrrE N-terminal-like domain-containing protein</fullName>
    </recommendedName>
</protein>
<dbReference type="Pfam" id="PF06114">
    <property type="entry name" value="Peptidase_M78"/>
    <property type="match status" value="1"/>
</dbReference>
<gene>
    <name evidence="2" type="ORF">IV01_03610</name>
</gene>
<accession>A0A085VPQ8</accession>
<reference evidence="2 3" key="1">
    <citation type="submission" date="2014-07" db="EMBL/GenBank/DDBJ databases">
        <title>Draft Genome Sequences of Environmental Pseudomonas syringae strains.</title>
        <authorList>
            <person name="Baltrus D.A."/>
            <person name="Berge O."/>
            <person name="Morris C."/>
        </authorList>
    </citation>
    <scope>NUCLEOTIDE SEQUENCE [LARGE SCALE GENOMIC DNA]</scope>
    <source>
        <strain evidence="2 3">GAW0119</strain>
    </source>
</reference>